<protein>
    <submittedName>
        <fullName evidence="2">Uncharacterized protein</fullName>
    </submittedName>
</protein>
<dbReference type="Proteomes" id="UP000001072">
    <property type="component" value="Unassembled WGS sequence"/>
</dbReference>
<evidence type="ECO:0000313" key="2">
    <source>
        <dbReference type="EMBL" id="EGG02303.1"/>
    </source>
</evidence>
<proteinExistence type="predicted"/>
<sequence>MLSNPCRHAVTPTTDKTPLRQSQSITPGPSLSTAKTSRTVILDTNTVAAEQPETSGNVHTYFEKGKWKANPVNSNVQNNNTSISNSELADIIQRKRCNGEMLTRQELFAKLTSDRNTMVKKVQPAQTLTISRNRR</sequence>
<organism evidence="3">
    <name type="scientific">Melampsora larici-populina (strain 98AG31 / pathotype 3-4-7)</name>
    <name type="common">Poplar leaf rust fungus</name>
    <dbReference type="NCBI Taxonomy" id="747676"/>
    <lineage>
        <taxon>Eukaryota</taxon>
        <taxon>Fungi</taxon>
        <taxon>Dikarya</taxon>
        <taxon>Basidiomycota</taxon>
        <taxon>Pucciniomycotina</taxon>
        <taxon>Pucciniomycetes</taxon>
        <taxon>Pucciniales</taxon>
        <taxon>Melampsoraceae</taxon>
        <taxon>Melampsora</taxon>
    </lineage>
</organism>
<dbReference type="HOGENOM" id="CLU_1886219_0_0_1"/>
<dbReference type="VEuPathDB" id="FungiDB:MELLADRAFT_110143"/>
<dbReference type="InParanoid" id="F4RYT4"/>
<evidence type="ECO:0000313" key="3">
    <source>
        <dbReference type="Proteomes" id="UP000001072"/>
    </source>
</evidence>
<dbReference type="EMBL" id="GL883131">
    <property type="protein sequence ID" value="EGG02303.1"/>
    <property type="molecule type" value="Genomic_DNA"/>
</dbReference>
<dbReference type="KEGG" id="mlr:MELLADRAFT_110143"/>
<dbReference type="RefSeq" id="XP_007414288.1">
    <property type="nucleotide sequence ID" value="XM_007414226.1"/>
</dbReference>
<evidence type="ECO:0000256" key="1">
    <source>
        <dbReference type="SAM" id="MobiDB-lite"/>
    </source>
</evidence>
<feature type="compositionally biased region" description="Polar residues" evidence="1">
    <location>
        <begin position="11"/>
        <end position="38"/>
    </location>
</feature>
<reference evidence="3" key="1">
    <citation type="journal article" date="2011" name="Proc. Natl. Acad. Sci. U.S.A.">
        <title>Obligate biotrophy features unraveled by the genomic analysis of rust fungi.</title>
        <authorList>
            <person name="Duplessis S."/>
            <person name="Cuomo C.A."/>
            <person name="Lin Y.-C."/>
            <person name="Aerts A."/>
            <person name="Tisserant E."/>
            <person name="Veneault-Fourrey C."/>
            <person name="Joly D.L."/>
            <person name="Hacquard S."/>
            <person name="Amselem J."/>
            <person name="Cantarel B.L."/>
            <person name="Chiu R."/>
            <person name="Coutinho P.M."/>
            <person name="Feau N."/>
            <person name="Field M."/>
            <person name="Frey P."/>
            <person name="Gelhaye E."/>
            <person name="Goldberg J."/>
            <person name="Grabherr M.G."/>
            <person name="Kodira C.D."/>
            <person name="Kohler A."/>
            <person name="Kuees U."/>
            <person name="Lindquist E.A."/>
            <person name="Lucas S.M."/>
            <person name="Mago R."/>
            <person name="Mauceli E."/>
            <person name="Morin E."/>
            <person name="Murat C."/>
            <person name="Pangilinan J.L."/>
            <person name="Park R."/>
            <person name="Pearson M."/>
            <person name="Quesneville H."/>
            <person name="Rouhier N."/>
            <person name="Sakthikumar S."/>
            <person name="Salamov A.A."/>
            <person name="Schmutz J."/>
            <person name="Selles B."/>
            <person name="Shapiro H."/>
            <person name="Tanguay P."/>
            <person name="Tuskan G.A."/>
            <person name="Henrissat B."/>
            <person name="Van de Peer Y."/>
            <person name="Rouze P."/>
            <person name="Ellis J.G."/>
            <person name="Dodds P.N."/>
            <person name="Schein J.E."/>
            <person name="Zhong S."/>
            <person name="Hamelin R.C."/>
            <person name="Grigoriev I.V."/>
            <person name="Szabo L.J."/>
            <person name="Martin F."/>
        </authorList>
    </citation>
    <scope>NUCLEOTIDE SEQUENCE [LARGE SCALE GENOMIC DNA]</scope>
    <source>
        <strain evidence="3">98AG31 / pathotype 3-4-7</strain>
    </source>
</reference>
<feature type="region of interest" description="Disordered" evidence="1">
    <location>
        <begin position="1"/>
        <end position="38"/>
    </location>
</feature>
<gene>
    <name evidence="2" type="ORF">MELLADRAFT_110143</name>
</gene>
<keyword evidence="3" id="KW-1185">Reference proteome</keyword>
<accession>F4RYT4</accession>
<dbReference type="GeneID" id="18923980"/>
<name>F4RYT4_MELLP</name>
<dbReference type="AlphaFoldDB" id="F4RYT4"/>